<reference evidence="2 3" key="1">
    <citation type="journal article" date="2011" name="PLoS Genet.">
        <title>Comparative genomic analysis of human fungal pathogens causing paracoccidioidomycosis.</title>
        <authorList>
            <person name="Desjardins C.A."/>
            <person name="Champion M.D."/>
            <person name="Holder J.W."/>
            <person name="Muszewska A."/>
            <person name="Goldberg J."/>
            <person name="Bailao A.M."/>
            <person name="Brigido M.M."/>
            <person name="Ferreira M.E."/>
            <person name="Garcia A.M."/>
            <person name="Grynberg M."/>
            <person name="Gujja S."/>
            <person name="Heiman D.I."/>
            <person name="Henn M.R."/>
            <person name="Kodira C.D."/>
            <person name="Leon-Narvaez H."/>
            <person name="Longo L.V."/>
            <person name="Ma L.J."/>
            <person name="Malavazi I."/>
            <person name="Matsuo A.L."/>
            <person name="Morais F.V."/>
            <person name="Pereira M."/>
            <person name="Rodriguez-Brito S."/>
            <person name="Sakthikumar S."/>
            <person name="Salem-Izacc S.M."/>
            <person name="Sykes S.M."/>
            <person name="Teixeira M.M."/>
            <person name="Vallejo M.C."/>
            <person name="Walter M.E."/>
            <person name="Yandava C."/>
            <person name="Young S."/>
            <person name="Zeng Q."/>
            <person name="Zucker J."/>
            <person name="Felipe M.S."/>
            <person name="Goldman G.H."/>
            <person name="Haas B.J."/>
            <person name="McEwen J.G."/>
            <person name="Nino-Vega G."/>
            <person name="Puccia R."/>
            <person name="San-Blas G."/>
            <person name="Soares C.M."/>
            <person name="Birren B.W."/>
            <person name="Cuomo C.A."/>
        </authorList>
    </citation>
    <scope>NUCLEOTIDE SEQUENCE [LARGE SCALE GENOMIC DNA]</scope>
    <source>
        <strain evidence="3">ATCC MYA-826 / Pb01</strain>
    </source>
</reference>
<evidence type="ECO:0000313" key="2">
    <source>
        <dbReference type="EMBL" id="EEH37167.2"/>
    </source>
</evidence>
<evidence type="ECO:0000313" key="3">
    <source>
        <dbReference type="Proteomes" id="UP000002059"/>
    </source>
</evidence>
<feature type="compositionally biased region" description="Basic and acidic residues" evidence="1">
    <location>
        <begin position="45"/>
        <end position="59"/>
    </location>
</feature>
<keyword evidence="3" id="KW-1185">Reference proteome</keyword>
<name>C1H9Z4_PARBA</name>
<dbReference type="HOGENOM" id="CLU_2758469_0_0_1"/>
<protein>
    <submittedName>
        <fullName evidence="2">Uncharacterized protein</fullName>
    </submittedName>
</protein>
<evidence type="ECO:0000256" key="1">
    <source>
        <dbReference type="SAM" id="MobiDB-lite"/>
    </source>
</evidence>
<dbReference type="AlphaFoldDB" id="C1H9Z4"/>
<gene>
    <name evidence="2" type="ORF">PAAG_07723</name>
</gene>
<accession>C1H9Z4</accession>
<dbReference type="GeneID" id="9093702"/>
<dbReference type="VEuPathDB" id="FungiDB:PAAG_07723"/>
<feature type="region of interest" description="Disordered" evidence="1">
    <location>
        <begin position="45"/>
        <end position="70"/>
    </location>
</feature>
<organism evidence="2 3">
    <name type="scientific">Paracoccidioides lutzii (strain ATCC MYA-826 / Pb01)</name>
    <name type="common">Paracoccidioides brasiliensis</name>
    <dbReference type="NCBI Taxonomy" id="502779"/>
    <lineage>
        <taxon>Eukaryota</taxon>
        <taxon>Fungi</taxon>
        <taxon>Dikarya</taxon>
        <taxon>Ascomycota</taxon>
        <taxon>Pezizomycotina</taxon>
        <taxon>Eurotiomycetes</taxon>
        <taxon>Eurotiomycetidae</taxon>
        <taxon>Onygenales</taxon>
        <taxon>Ajellomycetaceae</taxon>
        <taxon>Paracoccidioides</taxon>
    </lineage>
</organism>
<dbReference type="KEGG" id="pbl:PAAG_07723"/>
<dbReference type="Proteomes" id="UP000002059">
    <property type="component" value="Partially assembled WGS sequence"/>
</dbReference>
<proteinExistence type="predicted"/>
<sequence length="70" mass="7541">MQVSRRPGGMSTDGLSELEVSTITATRHWEDVSLQGRRVEVCEGGKAKDATGGRVRSDGEVQDTEVPIVI</sequence>
<dbReference type="RefSeq" id="XP_015700703.1">
    <property type="nucleotide sequence ID" value="XM_015846309.1"/>
</dbReference>
<dbReference type="EMBL" id="KN294016">
    <property type="protein sequence ID" value="EEH37167.2"/>
    <property type="molecule type" value="Genomic_DNA"/>
</dbReference>